<feature type="region of interest" description="Disordered" evidence="1">
    <location>
        <begin position="1"/>
        <end position="32"/>
    </location>
</feature>
<gene>
    <name evidence="2" type="ORF">L210DRAFT_942660</name>
</gene>
<evidence type="ECO:0000256" key="1">
    <source>
        <dbReference type="SAM" id="MobiDB-lite"/>
    </source>
</evidence>
<evidence type="ECO:0000313" key="3">
    <source>
        <dbReference type="Proteomes" id="UP001194468"/>
    </source>
</evidence>
<dbReference type="EMBL" id="WHUW01000232">
    <property type="protein sequence ID" value="KAF8417162.1"/>
    <property type="molecule type" value="Genomic_DNA"/>
</dbReference>
<evidence type="ECO:0000313" key="2">
    <source>
        <dbReference type="EMBL" id="KAF8417162.1"/>
    </source>
</evidence>
<accession>A0AAD4BC95</accession>
<keyword evidence="3" id="KW-1185">Reference proteome</keyword>
<dbReference type="AlphaFoldDB" id="A0AAD4BC95"/>
<protein>
    <submittedName>
        <fullName evidence="2">Uncharacterized protein</fullName>
    </submittedName>
</protein>
<name>A0AAD4BC95_BOLED</name>
<reference evidence="2" key="2">
    <citation type="journal article" date="2020" name="Nat. Commun.">
        <title>Large-scale genome sequencing of mycorrhizal fungi provides insights into the early evolution of symbiotic traits.</title>
        <authorList>
            <person name="Miyauchi S."/>
            <person name="Kiss E."/>
            <person name="Kuo A."/>
            <person name="Drula E."/>
            <person name="Kohler A."/>
            <person name="Sanchez-Garcia M."/>
            <person name="Morin E."/>
            <person name="Andreopoulos B."/>
            <person name="Barry K.W."/>
            <person name="Bonito G."/>
            <person name="Buee M."/>
            <person name="Carver A."/>
            <person name="Chen C."/>
            <person name="Cichocki N."/>
            <person name="Clum A."/>
            <person name="Culley D."/>
            <person name="Crous P.W."/>
            <person name="Fauchery L."/>
            <person name="Girlanda M."/>
            <person name="Hayes R.D."/>
            <person name="Keri Z."/>
            <person name="LaButti K."/>
            <person name="Lipzen A."/>
            <person name="Lombard V."/>
            <person name="Magnuson J."/>
            <person name="Maillard F."/>
            <person name="Murat C."/>
            <person name="Nolan M."/>
            <person name="Ohm R.A."/>
            <person name="Pangilinan J."/>
            <person name="Pereira M.F."/>
            <person name="Perotto S."/>
            <person name="Peter M."/>
            <person name="Pfister S."/>
            <person name="Riley R."/>
            <person name="Sitrit Y."/>
            <person name="Stielow J.B."/>
            <person name="Szollosi G."/>
            <person name="Zifcakova L."/>
            <person name="Stursova M."/>
            <person name="Spatafora J.W."/>
            <person name="Tedersoo L."/>
            <person name="Vaario L.M."/>
            <person name="Yamada A."/>
            <person name="Yan M."/>
            <person name="Wang P."/>
            <person name="Xu J."/>
            <person name="Bruns T."/>
            <person name="Baldrian P."/>
            <person name="Vilgalys R."/>
            <person name="Dunand C."/>
            <person name="Henrissat B."/>
            <person name="Grigoriev I.V."/>
            <person name="Hibbett D."/>
            <person name="Nagy L.G."/>
            <person name="Martin F.M."/>
        </authorList>
    </citation>
    <scope>NUCLEOTIDE SEQUENCE</scope>
    <source>
        <strain evidence="2">BED1</strain>
    </source>
</reference>
<organism evidence="2 3">
    <name type="scientific">Boletus edulis BED1</name>
    <dbReference type="NCBI Taxonomy" id="1328754"/>
    <lineage>
        <taxon>Eukaryota</taxon>
        <taxon>Fungi</taxon>
        <taxon>Dikarya</taxon>
        <taxon>Basidiomycota</taxon>
        <taxon>Agaricomycotina</taxon>
        <taxon>Agaricomycetes</taxon>
        <taxon>Agaricomycetidae</taxon>
        <taxon>Boletales</taxon>
        <taxon>Boletineae</taxon>
        <taxon>Boletaceae</taxon>
        <taxon>Boletoideae</taxon>
        <taxon>Boletus</taxon>
    </lineage>
</organism>
<reference evidence="2" key="1">
    <citation type="submission" date="2019-10" db="EMBL/GenBank/DDBJ databases">
        <authorList>
            <consortium name="DOE Joint Genome Institute"/>
            <person name="Kuo A."/>
            <person name="Miyauchi S."/>
            <person name="Kiss E."/>
            <person name="Drula E."/>
            <person name="Kohler A."/>
            <person name="Sanchez-Garcia M."/>
            <person name="Andreopoulos B."/>
            <person name="Barry K.W."/>
            <person name="Bonito G."/>
            <person name="Buee M."/>
            <person name="Carver A."/>
            <person name="Chen C."/>
            <person name="Cichocki N."/>
            <person name="Clum A."/>
            <person name="Culley D."/>
            <person name="Crous P.W."/>
            <person name="Fauchery L."/>
            <person name="Girlanda M."/>
            <person name="Hayes R."/>
            <person name="Keri Z."/>
            <person name="LaButti K."/>
            <person name="Lipzen A."/>
            <person name="Lombard V."/>
            <person name="Magnuson J."/>
            <person name="Maillard F."/>
            <person name="Morin E."/>
            <person name="Murat C."/>
            <person name="Nolan M."/>
            <person name="Ohm R."/>
            <person name="Pangilinan J."/>
            <person name="Pereira M."/>
            <person name="Perotto S."/>
            <person name="Peter M."/>
            <person name="Riley R."/>
            <person name="Sitrit Y."/>
            <person name="Stielow B."/>
            <person name="Szollosi G."/>
            <person name="Zifcakova L."/>
            <person name="Stursova M."/>
            <person name="Spatafora J.W."/>
            <person name="Tedersoo L."/>
            <person name="Vaario L.-M."/>
            <person name="Yamada A."/>
            <person name="Yan M."/>
            <person name="Wang P."/>
            <person name="Xu J."/>
            <person name="Bruns T."/>
            <person name="Baldrian P."/>
            <person name="Vilgalys R."/>
            <person name="Henrissat B."/>
            <person name="Grigoriev I.V."/>
            <person name="Hibbett D."/>
            <person name="Nagy L.G."/>
            <person name="Martin F.M."/>
        </authorList>
    </citation>
    <scope>NUCLEOTIDE SEQUENCE</scope>
    <source>
        <strain evidence="2">BED1</strain>
    </source>
</reference>
<dbReference type="Proteomes" id="UP001194468">
    <property type="component" value="Unassembled WGS sequence"/>
</dbReference>
<comment type="caution">
    <text evidence="2">The sequence shown here is derived from an EMBL/GenBank/DDBJ whole genome shotgun (WGS) entry which is preliminary data.</text>
</comment>
<proteinExistence type="predicted"/>
<sequence length="58" mass="6583">MAIKKQTAPLPHQGRAARPASSPFVRRRRSSSRCAIASPQHLSYPFTNLQHSFVNFFE</sequence>